<dbReference type="Pfam" id="PF04107">
    <property type="entry name" value="GCS2"/>
    <property type="match status" value="2"/>
</dbReference>
<accession>A0AAW0KSW8</accession>
<dbReference type="PANTHER" id="PTHR34378">
    <property type="entry name" value="GLUTAMATE--CYSTEINE LIGASE, CHLOROPLASTIC"/>
    <property type="match status" value="1"/>
</dbReference>
<reference evidence="6 7" key="1">
    <citation type="journal article" date="2018" name="Sci. Data">
        <title>The draft genome sequence of cork oak.</title>
        <authorList>
            <person name="Ramos A.M."/>
            <person name="Usie A."/>
            <person name="Barbosa P."/>
            <person name="Barros P.M."/>
            <person name="Capote T."/>
            <person name="Chaves I."/>
            <person name="Simoes F."/>
            <person name="Abreu I."/>
            <person name="Carrasquinho I."/>
            <person name="Faro C."/>
            <person name="Guimaraes J.B."/>
            <person name="Mendonca D."/>
            <person name="Nobrega F."/>
            <person name="Rodrigues L."/>
            <person name="Saibo N.J.M."/>
            <person name="Varela M.C."/>
            <person name="Egas C."/>
            <person name="Matos J."/>
            <person name="Miguel C.M."/>
            <person name="Oliveira M.M."/>
            <person name="Ricardo C.P."/>
            <person name="Goncalves S."/>
        </authorList>
    </citation>
    <scope>NUCLEOTIDE SEQUENCE [LARGE SCALE GENOMIC DNA]</scope>
    <source>
        <strain evidence="7">cv. HL8</strain>
    </source>
</reference>
<dbReference type="Gene3D" id="3.30.590.20">
    <property type="match status" value="2"/>
</dbReference>
<dbReference type="GO" id="GO:0006750">
    <property type="term" value="P:glutathione biosynthetic process"/>
    <property type="evidence" value="ECO:0007669"/>
    <property type="project" value="UniProtKB-UniRule"/>
</dbReference>
<organism evidence="6 7">
    <name type="scientific">Quercus suber</name>
    <name type="common">Cork oak</name>
    <dbReference type="NCBI Taxonomy" id="58331"/>
    <lineage>
        <taxon>Eukaryota</taxon>
        <taxon>Viridiplantae</taxon>
        <taxon>Streptophyta</taxon>
        <taxon>Embryophyta</taxon>
        <taxon>Tracheophyta</taxon>
        <taxon>Spermatophyta</taxon>
        <taxon>Magnoliopsida</taxon>
        <taxon>eudicotyledons</taxon>
        <taxon>Gunneridae</taxon>
        <taxon>Pentapetalae</taxon>
        <taxon>rosids</taxon>
        <taxon>fabids</taxon>
        <taxon>Fagales</taxon>
        <taxon>Fagaceae</taxon>
        <taxon>Quercus</taxon>
    </lineage>
</organism>
<dbReference type="AlphaFoldDB" id="A0AAW0KSW8"/>
<evidence type="ECO:0000313" key="6">
    <source>
        <dbReference type="EMBL" id="KAK7841890.1"/>
    </source>
</evidence>
<dbReference type="SUPFAM" id="SSF55931">
    <property type="entry name" value="Glutamine synthetase/guanido kinase"/>
    <property type="match status" value="1"/>
</dbReference>
<name>A0AAW0KSW8_QUESU</name>
<dbReference type="InterPro" id="IPR006336">
    <property type="entry name" value="GCS2"/>
</dbReference>
<comment type="similarity">
    <text evidence="4">Belongs to the carboxylate-amine ligase family. Glutamate--cysteine ligase type 2 subfamily.</text>
</comment>
<dbReference type="InterPro" id="IPR035434">
    <property type="entry name" value="GCL_bact_plant"/>
</dbReference>
<keyword evidence="4" id="KW-0934">Plastid</keyword>
<dbReference type="EC" id="6.3.2.2" evidence="4"/>
<comment type="catalytic activity">
    <reaction evidence="4">
        <text>L-cysteine + L-glutamate + ATP = gamma-L-glutamyl-L-cysteine + ADP + phosphate + H(+)</text>
        <dbReference type="Rhea" id="RHEA:13285"/>
        <dbReference type="ChEBI" id="CHEBI:15378"/>
        <dbReference type="ChEBI" id="CHEBI:29985"/>
        <dbReference type="ChEBI" id="CHEBI:30616"/>
        <dbReference type="ChEBI" id="CHEBI:35235"/>
        <dbReference type="ChEBI" id="CHEBI:43474"/>
        <dbReference type="ChEBI" id="CHEBI:58173"/>
        <dbReference type="ChEBI" id="CHEBI:456216"/>
        <dbReference type="EC" id="6.3.2.2"/>
    </reaction>
</comment>
<dbReference type="GO" id="GO:0009507">
    <property type="term" value="C:chloroplast"/>
    <property type="evidence" value="ECO:0007669"/>
    <property type="project" value="UniProtKB-SubCell"/>
</dbReference>
<evidence type="ECO:0000256" key="2">
    <source>
        <dbReference type="ARBA" id="ARBA00022741"/>
    </source>
</evidence>
<comment type="subcellular location">
    <subcellularLocation>
        <location evidence="4">Plastid</location>
        <location evidence="4">Chloroplast</location>
    </subcellularLocation>
</comment>
<dbReference type="EMBL" id="PKMF04000232">
    <property type="protein sequence ID" value="KAK7841890.1"/>
    <property type="molecule type" value="Genomic_DNA"/>
</dbReference>
<evidence type="ECO:0000256" key="3">
    <source>
        <dbReference type="ARBA" id="ARBA00022840"/>
    </source>
</evidence>
<dbReference type="GO" id="GO:0005524">
    <property type="term" value="F:ATP binding"/>
    <property type="evidence" value="ECO:0007669"/>
    <property type="project" value="UniProtKB-UniRule"/>
</dbReference>
<proteinExistence type="inferred from homology"/>
<keyword evidence="1 4" id="KW-0436">Ligase</keyword>
<feature type="disulfide bond" evidence="5">
    <location>
        <begin position="328"/>
        <end position="343"/>
    </location>
</feature>
<evidence type="ECO:0000256" key="5">
    <source>
        <dbReference type="PIRSR" id="PIRSR017901-50"/>
    </source>
</evidence>
<evidence type="ECO:0000313" key="7">
    <source>
        <dbReference type="Proteomes" id="UP000237347"/>
    </source>
</evidence>
<protein>
    <recommendedName>
        <fullName evidence="4">Glutamate--cysteine ligase</fullName>
        <ecNumber evidence="4">6.3.2.2</ecNumber>
    </recommendedName>
</protein>
<keyword evidence="7" id="KW-1185">Reference proteome</keyword>
<keyword evidence="4" id="KW-0150">Chloroplast</keyword>
<dbReference type="GO" id="GO:0004357">
    <property type="term" value="F:glutamate-cysteine ligase activity"/>
    <property type="evidence" value="ECO:0007669"/>
    <property type="project" value="UniProtKB-UniRule"/>
</dbReference>
<dbReference type="Proteomes" id="UP000237347">
    <property type="component" value="Unassembled WGS sequence"/>
</dbReference>
<dbReference type="InterPro" id="IPR014746">
    <property type="entry name" value="Gln_synth/guanido_kin_cat_dom"/>
</dbReference>
<sequence>MALVSKAGPSYCIRTEIIRRKAGNHAGFSMTNNMEASKMKELCAGFSSLSCNSAKKAQMLHVDGPGVGCKRGRRVIVAASPPTEDAVIATEPLTRQDLIDYLASGCKPKTNWRIGTEHEKFGFEFGTLRPMKYEQIAELLNGIAERFDWEKVMEGDKIIGLKQGKQSISLEPGGQFELSGAPLETLHQTCAEVKAVAEEMGIGFLGIGFQPKWGVKDIPIMPKNVLAQGRYEIMRNYMPKVGSLGLDMMFRTCTVQVNLDFSSEDDMIRKFRAGLALQPIATALFANSPFTEGKPNGYLSMRRFEQYVDYALDVPMYFVYREKKYIDCTGMTFRDFLAGKLPCIPGELPTLNDWENHLTTIFPEVRLKRYLEMRGADGGPWRRLCALPAFWVGILYDEVSLQKVLDITADWTAEERQMLRNKVPKTGLKTPFRDGLLRHVAEDVVQLAKDGLERRGFKESGFLNEVAEVVRTGVTPAEKLLELYNGKWEQSVDPVFEELLY</sequence>
<feature type="disulfide bond" evidence="5">
    <location>
        <begin position="190"/>
        <end position="385"/>
    </location>
</feature>
<keyword evidence="5" id="KW-1015">Disulfide bond</keyword>
<dbReference type="PANTHER" id="PTHR34378:SF1">
    <property type="entry name" value="GLUTAMATE--CYSTEINE LIGASE, CHLOROPLASTIC"/>
    <property type="match status" value="1"/>
</dbReference>
<evidence type="ECO:0000256" key="1">
    <source>
        <dbReference type="ARBA" id="ARBA00022598"/>
    </source>
</evidence>
<keyword evidence="2 4" id="KW-0547">Nucleotide-binding</keyword>
<dbReference type="PIRSF" id="PIRSF017901">
    <property type="entry name" value="GCL"/>
    <property type="match status" value="1"/>
</dbReference>
<comment type="caution">
    <text evidence="6">The sequence shown here is derived from an EMBL/GenBank/DDBJ whole genome shotgun (WGS) entry which is preliminary data.</text>
</comment>
<evidence type="ECO:0000256" key="4">
    <source>
        <dbReference type="PIRNR" id="PIRNR017901"/>
    </source>
</evidence>
<gene>
    <name evidence="6" type="primary">GSH1_0</name>
    <name evidence="6" type="ORF">CFP56_014805</name>
</gene>
<keyword evidence="3 4" id="KW-0067">ATP-binding</keyword>